<dbReference type="PANTHER" id="PTHR43094:SF1">
    <property type="entry name" value="AMINOTRANSFERASE CLASS-III"/>
    <property type="match status" value="1"/>
</dbReference>
<evidence type="ECO:0000256" key="1">
    <source>
        <dbReference type="ARBA" id="ARBA00001933"/>
    </source>
</evidence>
<dbReference type="AlphaFoldDB" id="A0A939MNP9"/>
<comment type="similarity">
    <text evidence="2 4">Belongs to the class-III pyridoxal-phosphate-dependent aminotransferase family.</text>
</comment>
<evidence type="ECO:0000256" key="3">
    <source>
        <dbReference type="ARBA" id="ARBA00022898"/>
    </source>
</evidence>
<name>A0A939MNP9_9MICO</name>
<dbReference type="PANTHER" id="PTHR43094">
    <property type="entry name" value="AMINOTRANSFERASE"/>
    <property type="match status" value="1"/>
</dbReference>
<keyword evidence="5" id="KW-0808">Transferase</keyword>
<dbReference type="InterPro" id="IPR015422">
    <property type="entry name" value="PyrdxlP-dep_Trfase_small"/>
</dbReference>
<dbReference type="PIRSF" id="PIRSF000521">
    <property type="entry name" value="Transaminase_4ab_Lys_Orn"/>
    <property type="match status" value="1"/>
</dbReference>
<keyword evidence="6" id="KW-1185">Reference proteome</keyword>
<sequence>MPASALLKQHLGVHYPTVTHGEGVFLFDDEGRRYLDGAGGAMTASIGHGVREVAEAMREQAARVAFSYRTQFTNGPAEELARRLTALAPGDLDHAFFVNSGSEATEFAIRAAVGHWRERGRPHKVKVLGRELSYHGMTLGSLSMSGHAARRPDYGSLLHPFPVAPPAHAFRFARPGESEEAYAARAAEAFEREIVAADPGTVAAIIVEPIVGAAGGVLVPPSGYLRRLREICDRLEVLLILDEVITGLGRTGAWFASETEGVVPDLLAVGKGLSAGYTPMAAVLLRTHLVEAIASGSGVAPFGHTFSGNPLGAATCLAVLDHLEAHAVLDNAVERGAQLAAGLRRLAAAHPFVADVRGRGLLWGFEFVRDARTGHPPDPAHQAAAVFVRLCFAEGLIVYPAGIAPLNNAVMLAPPLTIREDEVELLLELLGAALNGMRPEAERWTD</sequence>
<proteinExistence type="inferred from homology"/>
<dbReference type="GO" id="GO:0030170">
    <property type="term" value="F:pyridoxal phosphate binding"/>
    <property type="evidence" value="ECO:0007669"/>
    <property type="project" value="InterPro"/>
</dbReference>
<reference evidence="5" key="1">
    <citation type="submission" date="2021-03" db="EMBL/GenBank/DDBJ databases">
        <title>Leucobacter chromiisoli sp. nov., isolated from chromium-containing soil of chemical plant.</title>
        <authorList>
            <person name="Xu Z."/>
        </authorList>
    </citation>
    <scope>NUCLEOTIDE SEQUENCE</scope>
    <source>
        <strain evidence="5">S27</strain>
    </source>
</reference>
<dbReference type="CDD" id="cd00610">
    <property type="entry name" value="OAT_like"/>
    <property type="match status" value="1"/>
</dbReference>
<dbReference type="GO" id="GO:0008483">
    <property type="term" value="F:transaminase activity"/>
    <property type="evidence" value="ECO:0007669"/>
    <property type="project" value="UniProtKB-KW"/>
</dbReference>
<evidence type="ECO:0000256" key="4">
    <source>
        <dbReference type="RuleBase" id="RU003560"/>
    </source>
</evidence>
<dbReference type="SUPFAM" id="SSF53383">
    <property type="entry name" value="PLP-dependent transferases"/>
    <property type="match status" value="1"/>
</dbReference>
<dbReference type="InterPro" id="IPR049704">
    <property type="entry name" value="Aminotrans_3_PPA_site"/>
</dbReference>
<accession>A0A939MNP9</accession>
<evidence type="ECO:0000256" key="2">
    <source>
        <dbReference type="ARBA" id="ARBA00008954"/>
    </source>
</evidence>
<gene>
    <name evidence="5" type="ORF">J4H92_09410</name>
</gene>
<dbReference type="InterPro" id="IPR015421">
    <property type="entry name" value="PyrdxlP-dep_Trfase_major"/>
</dbReference>
<evidence type="ECO:0000313" key="6">
    <source>
        <dbReference type="Proteomes" id="UP000664382"/>
    </source>
</evidence>
<dbReference type="Proteomes" id="UP000664382">
    <property type="component" value="Unassembled WGS sequence"/>
</dbReference>
<evidence type="ECO:0000313" key="5">
    <source>
        <dbReference type="EMBL" id="MBO1902162.1"/>
    </source>
</evidence>
<dbReference type="Pfam" id="PF00202">
    <property type="entry name" value="Aminotran_3"/>
    <property type="match status" value="1"/>
</dbReference>
<dbReference type="EMBL" id="JAGDYM010000010">
    <property type="protein sequence ID" value="MBO1902162.1"/>
    <property type="molecule type" value="Genomic_DNA"/>
</dbReference>
<comment type="caution">
    <text evidence="5">The sequence shown here is derived from an EMBL/GenBank/DDBJ whole genome shotgun (WGS) entry which is preliminary data.</text>
</comment>
<organism evidence="5 6">
    <name type="scientific">Leucobacter weissii</name>
    <dbReference type="NCBI Taxonomy" id="1983706"/>
    <lineage>
        <taxon>Bacteria</taxon>
        <taxon>Bacillati</taxon>
        <taxon>Actinomycetota</taxon>
        <taxon>Actinomycetes</taxon>
        <taxon>Micrococcales</taxon>
        <taxon>Microbacteriaceae</taxon>
        <taxon>Leucobacter</taxon>
    </lineage>
</organism>
<keyword evidence="5" id="KW-0032">Aminotransferase</keyword>
<dbReference type="RefSeq" id="WP_208097922.1">
    <property type="nucleotide sequence ID" value="NZ_JAGDYM010000010.1"/>
</dbReference>
<protein>
    <submittedName>
        <fullName evidence="5">Aminotransferase class III-fold pyridoxal phosphate-dependent enzyme</fullName>
    </submittedName>
</protein>
<dbReference type="Gene3D" id="3.90.1150.10">
    <property type="entry name" value="Aspartate Aminotransferase, domain 1"/>
    <property type="match status" value="1"/>
</dbReference>
<dbReference type="FunFam" id="3.40.640.10:FF:000004">
    <property type="entry name" value="Acetylornithine aminotransferase"/>
    <property type="match status" value="1"/>
</dbReference>
<comment type="cofactor">
    <cofactor evidence="1">
        <name>pyridoxal 5'-phosphate</name>
        <dbReference type="ChEBI" id="CHEBI:597326"/>
    </cofactor>
</comment>
<dbReference type="PROSITE" id="PS00600">
    <property type="entry name" value="AA_TRANSFER_CLASS_3"/>
    <property type="match status" value="1"/>
</dbReference>
<keyword evidence="3 4" id="KW-0663">Pyridoxal phosphate</keyword>
<dbReference type="InterPro" id="IPR015424">
    <property type="entry name" value="PyrdxlP-dep_Trfase"/>
</dbReference>
<dbReference type="InterPro" id="IPR005814">
    <property type="entry name" value="Aminotrans_3"/>
</dbReference>
<dbReference type="Gene3D" id="3.40.640.10">
    <property type="entry name" value="Type I PLP-dependent aspartate aminotransferase-like (Major domain)"/>
    <property type="match status" value="1"/>
</dbReference>